<protein>
    <recommendedName>
        <fullName evidence="8">CRAL-TRIO domain-containing protein</fullName>
    </recommendedName>
</protein>
<comment type="similarity">
    <text evidence="5">Belongs to the SFH family.</text>
</comment>
<dbReference type="GO" id="GO:0005886">
    <property type="term" value="C:plasma membrane"/>
    <property type="evidence" value="ECO:0007669"/>
    <property type="project" value="UniProtKB-SubCell"/>
</dbReference>
<dbReference type="SUPFAM" id="SSF46938">
    <property type="entry name" value="CRAL/TRIO N-terminal domain"/>
    <property type="match status" value="1"/>
</dbReference>
<dbReference type="Pfam" id="PF03765">
    <property type="entry name" value="CRAL_TRIO_N"/>
    <property type="match status" value="1"/>
</dbReference>
<dbReference type="CDD" id="cd00170">
    <property type="entry name" value="SEC14"/>
    <property type="match status" value="1"/>
</dbReference>
<dbReference type="SMART" id="SM00516">
    <property type="entry name" value="SEC14"/>
    <property type="match status" value="1"/>
</dbReference>
<accession>A0AAQ3T299</accession>
<dbReference type="Gene3D" id="1.10.8.20">
    <property type="entry name" value="N-terminal domain of phosphatidylinositol transfer protein sec14p"/>
    <property type="match status" value="1"/>
</dbReference>
<evidence type="ECO:0000313" key="9">
    <source>
        <dbReference type="EMBL" id="WVZ65343.1"/>
    </source>
</evidence>
<dbReference type="PANTHER" id="PTHR45657:SF13">
    <property type="entry name" value="OS09G0481100 PROTEIN"/>
    <property type="match status" value="1"/>
</dbReference>
<keyword evidence="3" id="KW-0813">Transport</keyword>
<dbReference type="PROSITE" id="PS50191">
    <property type="entry name" value="CRAL_TRIO"/>
    <property type="match status" value="1"/>
</dbReference>
<evidence type="ECO:0000256" key="4">
    <source>
        <dbReference type="ARBA" id="ARBA00023034"/>
    </source>
</evidence>
<sequence length="645" mass="73812">MISWGWIQECEIFVSEWESLFDLESSDTARNPRIWRRVTAMSVSHADEHEISACDPNNSEDDRRRRKMGSLRRKAIHALRKKRGRRRVTDFRFPAAISIEDVRDAEEERAVAAFRDRLAAHRLLPDKHDDYHMMLRFLKARKFDSEKAMQMWSEMLRWRKEFGTDTILEDFEFDELNDVLRYYPQGYHGVDREGRPVYIERLGKVDPNKLMQITSVDRYIKYHVQEFERAFRERFPACTLAAKRHIDSTTTILDVHGVGFKNFSKTARELVQRMQRTDSDYYPETLHQMYVVNAGSGFKLIWNSVKGFLDPKTSSKIHVLGSNYQSRLIEVIDSSELPEFLGGSCTCSDKGGCLGSNKGPWNDPVFLKGMLSDISNAESESDVDDVGLTAVQNCTDHSLLTPVHEEVKGSDSSVFCMSESRHLLDVTPGSPQGSQRLEVPIQLTFQKYFPILGRLNNLGNSYISLHGTSAGRTLENLFTVLTTVMIRILAFFQLFICKKEIFLEKDHSYTASEQQKPQTLREDDMSACLQRIRKLESLCNHLMSKPPDMPKEKELVLLESLDRIKSLEGELEITKKALQVAAEKQKELVETVEALQHQSGDSAVHRCKIVVVAPACLDLDYLMTLKLAAGISFDWSSSQPCSLDN</sequence>
<gene>
    <name evidence="9" type="ORF">U9M48_014723</name>
</gene>
<dbReference type="SMART" id="SM01100">
    <property type="entry name" value="CRAL_TRIO_N"/>
    <property type="match status" value="1"/>
</dbReference>
<keyword evidence="3" id="KW-0653">Protein transport</keyword>
<name>A0AAQ3T299_PASNO</name>
<keyword evidence="6" id="KW-0175">Coiled coil</keyword>
<keyword evidence="4" id="KW-0333">Golgi apparatus</keyword>
<evidence type="ECO:0000256" key="6">
    <source>
        <dbReference type="SAM" id="Coils"/>
    </source>
</evidence>
<evidence type="ECO:0000256" key="7">
    <source>
        <dbReference type="SAM" id="MobiDB-lite"/>
    </source>
</evidence>
<keyword evidence="10" id="KW-1185">Reference proteome</keyword>
<evidence type="ECO:0000256" key="5">
    <source>
        <dbReference type="ARBA" id="ARBA00038020"/>
    </source>
</evidence>
<dbReference type="InterPro" id="IPR036865">
    <property type="entry name" value="CRAL-TRIO_dom_sf"/>
</dbReference>
<evidence type="ECO:0000313" key="10">
    <source>
        <dbReference type="Proteomes" id="UP001341281"/>
    </source>
</evidence>
<evidence type="ECO:0000256" key="3">
    <source>
        <dbReference type="ARBA" id="ARBA00022927"/>
    </source>
</evidence>
<proteinExistence type="inferred from homology"/>
<evidence type="ECO:0000256" key="2">
    <source>
        <dbReference type="ARBA" id="ARBA00004395"/>
    </source>
</evidence>
<dbReference type="SUPFAM" id="SSF52087">
    <property type="entry name" value="CRAL/TRIO domain"/>
    <property type="match status" value="1"/>
</dbReference>
<dbReference type="Gene3D" id="3.40.525.10">
    <property type="entry name" value="CRAL-TRIO lipid binding domain"/>
    <property type="match status" value="1"/>
</dbReference>
<feature type="region of interest" description="Disordered" evidence="7">
    <location>
        <begin position="47"/>
        <end position="68"/>
    </location>
</feature>
<reference evidence="9 10" key="1">
    <citation type="submission" date="2024-02" db="EMBL/GenBank/DDBJ databases">
        <title>High-quality chromosome-scale genome assembly of Pensacola bahiagrass (Paspalum notatum Flugge var. saurae).</title>
        <authorList>
            <person name="Vega J.M."/>
            <person name="Podio M."/>
            <person name="Orjuela J."/>
            <person name="Siena L.A."/>
            <person name="Pessino S.C."/>
            <person name="Combes M.C."/>
            <person name="Mariac C."/>
            <person name="Albertini E."/>
            <person name="Pupilli F."/>
            <person name="Ortiz J.P.A."/>
            <person name="Leblanc O."/>
        </authorList>
    </citation>
    <scope>NUCLEOTIDE SEQUENCE [LARGE SCALE GENOMIC DNA]</scope>
    <source>
        <strain evidence="9">R1</strain>
        <tissue evidence="9">Leaf</tissue>
    </source>
</reference>
<dbReference type="FunFam" id="3.40.525.10:FF:000011">
    <property type="entry name" value="SEC14 cytosolic factor"/>
    <property type="match status" value="1"/>
</dbReference>
<evidence type="ECO:0000256" key="1">
    <source>
        <dbReference type="ARBA" id="ARBA00004202"/>
    </source>
</evidence>
<dbReference type="Proteomes" id="UP001341281">
    <property type="component" value="Chromosome 03"/>
</dbReference>
<dbReference type="InterPro" id="IPR036273">
    <property type="entry name" value="CRAL/TRIO_N_dom_sf"/>
</dbReference>
<feature type="domain" description="CRAL-TRIO" evidence="8">
    <location>
        <begin position="175"/>
        <end position="349"/>
    </location>
</feature>
<comment type="subcellular location">
    <subcellularLocation>
        <location evidence="1">Cell membrane</location>
        <topology evidence="1">Peripheral membrane protein</topology>
    </subcellularLocation>
    <subcellularLocation>
        <location evidence="2">Golgi apparatus membrane</location>
        <topology evidence="2">Peripheral membrane protein</topology>
    </subcellularLocation>
</comment>
<feature type="coiled-coil region" evidence="6">
    <location>
        <begin position="564"/>
        <end position="598"/>
    </location>
</feature>
<dbReference type="InterPro" id="IPR051026">
    <property type="entry name" value="PI/PC_transfer"/>
</dbReference>
<dbReference type="PANTHER" id="PTHR45657">
    <property type="entry name" value="CRAL-TRIO DOMAIN-CONTAINING PROTEIN YKL091C-RELATED"/>
    <property type="match status" value="1"/>
</dbReference>
<dbReference type="GO" id="GO:0015031">
    <property type="term" value="P:protein transport"/>
    <property type="evidence" value="ECO:0007669"/>
    <property type="project" value="UniProtKB-KW"/>
</dbReference>
<dbReference type="InterPro" id="IPR001251">
    <property type="entry name" value="CRAL-TRIO_dom"/>
</dbReference>
<dbReference type="InterPro" id="IPR011074">
    <property type="entry name" value="CRAL/TRIO_N_dom"/>
</dbReference>
<dbReference type="EMBL" id="CP144747">
    <property type="protein sequence ID" value="WVZ65343.1"/>
    <property type="molecule type" value="Genomic_DNA"/>
</dbReference>
<organism evidence="9 10">
    <name type="scientific">Paspalum notatum var. saurae</name>
    <dbReference type="NCBI Taxonomy" id="547442"/>
    <lineage>
        <taxon>Eukaryota</taxon>
        <taxon>Viridiplantae</taxon>
        <taxon>Streptophyta</taxon>
        <taxon>Embryophyta</taxon>
        <taxon>Tracheophyta</taxon>
        <taxon>Spermatophyta</taxon>
        <taxon>Magnoliopsida</taxon>
        <taxon>Liliopsida</taxon>
        <taxon>Poales</taxon>
        <taxon>Poaceae</taxon>
        <taxon>PACMAD clade</taxon>
        <taxon>Panicoideae</taxon>
        <taxon>Andropogonodae</taxon>
        <taxon>Paspaleae</taxon>
        <taxon>Paspalinae</taxon>
        <taxon>Paspalum</taxon>
    </lineage>
</organism>
<dbReference type="GO" id="GO:0000139">
    <property type="term" value="C:Golgi membrane"/>
    <property type="evidence" value="ECO:0007669"/>
    <property type="project" value="UniProtKB-SubCell"/>
</dbReference>
<dbReference type="AlphaFoldDB" id="A0AAQ3T299"/>
<evidence type="ECO:0000259" key="8">
    <source>
        <dbReference type="PROSITE" id="PS50191"/>
    </source>
</evidence>
<dbReference type="Pfam" id="PF00650">
    <property type="entry name" value="CRAL_TRIO"/>
    <property type="match status" value="1"/>
</dbReference>